<evidence type="ECO:0000313" key="2">
    <source>
        <dbReference type="Proteomes" id="UP001162501"/>
    </source>
</evidence>
<reference evidence="1" key="2">
    <citation type="submission" date="2025-03" db="EMBL/GenBank/DDBJ databases">
        <authorList>
            <consortium name="ELIXIR-Norway"/>
            <consortium name="Elixir Norway"/>
        </authorList>
    </citation>
    <scope>NUCLEOTIDE SEQUENCE</scope>
</reference>
<gene>
    <name evidence="1" type="ORF">MRATA1EN22A_LOCUS14760</name>
</gene>
<evidence type="ECO:0000313" key="1">
    <source>
        <dbReference type="EMBL" id="CAN0275871.1"/>
    </source>
</evidence>
<dbReference type="EMBL" id="OX596109">
    <property type="protein sequence ID" value="CAN0275871.1"/>
    <property type="molecule type" value="Genomic_DNA"/>
</dbReference>
<name>A0AC59Z6R8_RANTA</name>
<organism evidence="1 2">
    <name type="scientific">Rangifer tarandus platyrhynchus</name>
    <name type="common">Svalbard reindeer</name>
    <dbReference type="NCBI Taxonomy" id="3082113"/>
    <lineage>
        <taxon>Eukaryota</taxon>
        <taxon>Metazoa</taxon>
        <taxon>Chordata</taxon>
        <taxon>Craniata</taxon>
        <taxon>Vertebrata</taxon>
        <taxon>Euteleostomi</taxon>
        <taxon>Mammalia</taxon>
        <taxon>Eutheria</taxon>
        <taxon>Laurasiatheria</taxon>
        <taxon>Artiodactyla</taxon>
        <taxon>Ruminantia</taxon>
        <taxon>Pecora</taxon>
        <taxon>Cervidae</taxon>
        <taxon>Odocoileinae</taxon>
        <taxon>Rangifer</taxon>
    </lineage>
</organism>
<proteinExistence type="predicted"/>
<protein>
    <submittedName>
        <fullName evidence="1">Uncharacterized protein</fullName>
    </submittedName>
</protein>
<dbReference type="Proteomes" id="UP001162501">
    <property type="component" value="Chromosome 25"/>
</dbReference>
<reference evidence="1" key="1">
    <citation type="submission" date="2023-05" db="EMBL/GenBank/DDBJ databases">
        <authorList>
            <consortium name="ELIXIR-Norway"/>
        </authorList>
    </citation>
    <scope>NUCLEOTIDE SEQUENCE</scope>
</reference>
<accession>A0AC59Z6R8</accession>
<sequence>MARGGGGLAGVLRGSGGRREAGSADEPRTEPELERAAGGRAGARRSRAGARARGGGAAGTARRANARRGARAGDRLGRVRGVGAAFLARLGWARASGRGLQERGLRGGGCGGARAPGGAGTCGGGETEPRRVRGKAVLILTPNVFGESCRRGTLEGGGVEATDRLTAAAVLEGRGAGLTTKSQPTPRHVPTPRSDPSLDRGKPDAEPRDERKWSCGAT</sequence>